<keyword evidence="7" id="KW-0067">ATP-binding</keyword>
<dbReference type="GO" id="GO:0005524">
    <property type="term" value="F:ATP binding"/>
    <property type="evidence" value="ECO:0007669"/>
    <property type="project" value="UniProtKB-KW"/>
</dbReference>
<evidence type="ECO:0000259" key="11">
    <source>
        <dbReference type="PROSITE" id="PS50109"/>
    </source>
</evidence>
<keyword evidence="9" id="KW-1133">Transmembrane helix</keyword>
<keyword evidence="10" id="KW-0732">Signal</keyword>
<feature type="transmembrane region" description="Helical" evidence="9">
    <location>
        <begin position="297"/>
        <end position="319"/>
    </location>
</feature>
<dbReference type="Pfam" id="PF07695">
    <property type="entry name" value="7TMR-DISM_7TM"/>
    <property type="match status" value="1"/>
</dbReference>
<keyword evidence="9" id="KW-0472">Membrane</keyword>
<comment type="caution">
    <text evidence="12">The sequence shown here is derived from an EMBL/GenBank/DDBJ whole genome shotgun (WGS) entry which is preliminary data.</text>
</comment>
<dbReference type="CDD" id="cd16917">
    <property type="entry name" value="HATPase_UhpB-NarQ-NarX-like"/>
    <property type="match status" value="1"/>
</dbReference>
<dbReference type="Pfam" id="PF07696">
    <property type="entry name" value="7TMR-DISMED2"/>
    <property type="match status" value="1"/>
</dbReference>
<dbReference type="InterPro" id="IPR011712">
    <property type="entry name" value="Sig_transdc_His_kin_sub3_dim/P"/>
</dbReference>
<dbReference type="GO" id="GO:0000155">
    <property type="term" value="F:phosphorelay sensor kinase activity"/>
    <property type="evidence" value="ECO:0007669"/>
    <property type="project" value="InterPro"/>
</dbReference>
<dbReference type="GO" id="GO:0016020">
    <property type="term" value="C:membrane"/>
    <property type="evidence" value="ECO:0007669"/>
    <property type="project" value="InterPro"/>
</dbReference>
<keyword evidence="13" id="KW-1185">Reference proteome</keyword>
<dbReference type="Pfam" id="PF07730">
    <property type="entry name" value="HisKA_3"/>
    <property type="match status" value="1"/>
</dbReference>
<feature type="chain" id="PRO_5016431770" description="histidine kinase" evidence="10">
    <location>
        <begin position="18"/>
        <end position="610"/>
    </location>
</feature>
<keyword evidence="3" id="KW-0597">Phosphoprotein</keyword>
<dbReference type="InterPro" id="IPR005467">
    <property type="entry name" value="His_kinase_dom"/>
</dbReference>
<dbReference type="GO" id="GO:0046983">
    <property type="term" value="F:protein dimerization activity"/>
    <property type="evidence" value="ECO:0007669"/>
    <property type="project" value="InterPro"/>
</dbReference>
<keyword evidence="8" id="KW-0902">Two-component regulatory system</keyword>
<dbReference type="Pfam" id="PF02518">
    <property type="entry name" value="HATPase_c"/>
    <property type="match status" value="1"/>
</dbReference>
<dbReference type="InterPro" id="IPR050482">
    <property type="entry name" value="Sensor_HK_TwoCompSys"/>
</dbReference>
<evidence type="ECO:0000256" key="4">
    <source>
        <dbReference type="ARBA" id="ARBA00022679"/>
    </source>
</evidence>
<dbReference type="Gene3D" id="2.60.40.2380">
    <property type="match status" value="1"/>
</dbReference>
<evidence type="ECO:0000256" key="8">
    <source>
        <dbReference type="ARBA" id="ARBA00023012"/>
    </source>
</evidence>
<evidence type="ECO:0000256" key="5">
    <source>
        <dbReference type="ARBA" id="ARBA00022741"/>
    </source>
</evidence>
<dbReference type="InterPro" id="IPR003594">
    <property type="entry name" value="HATPase_dom"/>
</dbReference>
<feature type="transmembrane region" description="Helical" evidence="9">
    <location>
        <begin position="326"/>
        <end position="344"/>
    </location>
</feature>
<evidence type="ECO:0000313" key="13">
    <source>
        <dbReference type="Proteomes" id="UP000248790"/>
    </source>
</evidence>
<evidence type="ECO:0000256" key="10">
    <source>
        <dbReference type="SAM" id="SignalP"/>
    </source>
</evidence>
<organism evidence="12 13">
    <name type="scientific">Larkinella arboricola</name>
    <dbReference type="NCBI Taxonomy" id="643671"/>
    <lineage>
        <taxon>Bacteria</taxon>
        <taxon>Pseudomonadati</taxon>
        <taxon>Bacteroidota</taxon>
        <taxon>Cytophagia</taxon>
        <taxon>Cytophagales</taxon>
        <taxon>Spirosomataceae</taxon>
        <taxon>Larkinella</taxon>
    </lineage>
</organism>
<reference evidence="12 13" key="1">
    <citation type="submission" date="2018-06" db="EMBL/GenBank/DDBJ databases">
        <title>Genomic Encyclopedia of Archaeal and Bacterial Type Strains, Phase II (KMG-II): from individual species to whole genera.</title>
        <authorList>
            <person name="Goeker M."/>
        </authorList>
    </citation>
    <scope>NUCLEOTIDE SEQUENCE [LARGE SCALE GENOMIC DNA]</scope>
    <source>
        <strain evidence="12 13">DSM 21851</strain>
    </source>
</reference>
<keyword evidence="5" id="KW-0547">Nucleotide-binding</keyword>
<evidence type="ECO:0000256" key="9">
    <source>
        <dbReference type="SAM" id="Phobius"/>
    </source>
</evidence>
<dbReference type="EC" id="2.7.13.3" evidence="2"/>
<dbReference type="Gene3D" id="1.20.5.1930">
    <property type="match status" value="1"/>
</dbReference>
<evidence type="ECO:0000256" key="3">
    <source>
        <dbReference type="ARBA" id="ARBA00022553"/>
    </source>
</evidence>
<comment type="catalytic activity">
    <reaction evidence="1">
        <text>ATP + protein L-histidine = ADP + protein N-phospho-L-histidine.</text>
        <dbReference type="EC" id="2.7.13.3"/>
    </reaction>
</comment>
<dbReference type="OrthoDB" id="613787at2"/>
<gene>
    <name evidence="12" type="ORF">LX87_05556</name>
</gene>
<dbReference type="Gene3D" id="3.30.565.10">
    <property type="entry name" value="Histidine kinase-like ATPase, C-terminal domain"/>
    <property type="match status" value="1"/>
</dbReference>
<dbReference type="InterPro" id="IPR036890">
    <property type="entry name" value="HATPase_C_sf"/>
</dbReference>
<dbReference type="PANTHER" id="PTHR24421">
    <property type="entry name" value="NITRATE/NITRITE SENSOR PROTEIN NARX-RELATED"/>
    <property type="match status" value="1"/>
</dbReference>
<dbReference type="SMART" id="SM00387">
    <property type="entry name" value="HATPase_c"/>
    <property type="match status" value="1"/>
</dbReference>
<accession>A0A327WH71</accession>
<dbReference type="AlphaFoldDB" id="A0A327WH71"/>
<dbReference type="Proteomes" id="UP000248790">
    <property type="component" value="Unassembled WGS sequence"/>
</dbReference>
<evidence type="ECO:0000256" key="1">
    <source>
        <dbReference type="ARBA" id="ARBA00000085"/>
    </source>
</evidence>
<proteinExistence type="predicted"/>
<keyword evidence="9" id="KW-0812">Transmembrane</keyword>
<feature type="transmembrane region" description="Helical" evidence="9">
    <location>
        <begin position="356"/>
        <end position="377"/>
    </location>
</feature>
<dbReference type="PANTHER" id="PTHR24421:SF10">
    <property type="entry name" value="NITRATE_NITRITE SENSOR PROTEIN NARQ"/>
    <property type="match status" value="1"/>
</dbReference>
<feature type="signal peptide" evidence="10">
    <location>
        <begin position="1"/>
        <end position="17"/>
    </location>
</feature>
<dbReference type="SUPFAM" id="SSF55874">
    <property type="entry name" value="ATPase domain of HSP90 chaperone/DNA topoisomerase II/histidine kinase"/>
    <property type="match status" value="1"/>
</dbReference>
<dbReference type="InterPro" id="IPR011622">
    <property type="entry name" value="7TMR_DISM_rcpt_extracell_dom2"/>
</dbReference>
<keyword evidence="6 12" id="KW-0418">Kinase</keyword>
<evidence type="ECO:0000256" key="2">
    <source>
        <dbReference type="ARBA" id="ARBA00012438"/>
    </source>
</evidence>
<feature type="transmembrane region" description="Helical" evidence="9">
    <location>
        <begin position="274"/>
        <end position="291"/>
    </location>
</feature>
<evidence type="ECO:0000256" key="6">
    <source>
        <dbReference type="ARBA" id="ARBA00022777"/>
    </source>
</evidence>
<feature type="transmembrane region" description="Helical" evidence="9">
    <location>
        <begin position="180"/>
        <end position="201"/>
    </location>
</feature>
<dbReference type="PROSITE" id="PS50109">
    <property type="entry name" value="HIS_KIN"/>
    <property type="match status" value="1"/>
</dbReference>
<feature type="domain" description="Histidine kinase" evidence="11">
    <location>
        <begin position="415"/>
        <end position="610"/>
    </location>
</feature>
<evidence type="ECO:0000256" key="7">
    <source>
        <dbReference type="ARBA" id="ARBA00022840"/>
    </source>
</evidence>
<keyword evidence="4" id="KW-0808">Transferase</keyword>
<feature type="transmembrane region" description="Helical" evidence="9">
    <location>
        <begin position="208"/>
        <end position="231"/>
    </location>
</feature>
<dbReference type="RefSeq" id="WP_111631550.1">
    <property type="nucleotide sequence ID" value="NZ_QLMC01000016.1"/>
</dbReference>
<protein>
    <recommendedName>
        <fullName evidence="2">histidine kinase</fullName>
        <ecNumber evidence="2">2.7.13.3</ecNumber>
    </recommendedName>
</protein>
<name>A0A327WH71_LARAB</name>
<sequence>MPYLIVFLLLATLPADAATPIRLQAAIEGIPLGRQIDVLEDPTGRLTIAQVAQPGFQARFHPGPNDMLAMGLTSSVYWVRVNLSNASLQSDWCLQLGEPYLHEVDVYMQQDKAWQRWALGDNHPFANRPLVSNHLLLPLSLQPGGQQTIYVRYHSHSTLRIPLFVARMSTLLTNALGEHLMHGLFFGLMLAMMFYNGFVWYTLADRTYLYYVGYMLSASLNIAYIRGYAFALLWPHHPGLNNTAFISCCTLLMALLFTNTFLQMDRRSQGLHRLGQVLICIVTLTAWLSLVNEATGFRVTFLLNLVCVFYSIMAGAIRFRQGFKPAAYYLLGFGLSCVFLLVFMTREQALIPYPNLVDASLQIGLGLEAIILSLALAGKLRTFKREKEQAQAQALAQATEFSRQLISSQEHERKRIAADLHDSLGQVLILVKNKVLLLEKHLDTPAKASAQVQVLKTLLGQSVEEVRRIAYGLRPFQLDMLGLTRSLRSLCEDVAMTGKLMVRADFDPAVDGLLPGEKAINLYRIVQECLTNIIKHSQATEATVRLNRQTGQLQLTVSDNGRGIDARAVQSPKSGFGLLGLRERVGLLGGTLEIISQPGGGTQVRVVFFE</sequence>
<dbReference type="EMBL" id="QLMC01000016">
    <property type="protein sequence ID" value="RAJ90030.1"/>
    <property type="molecule type" value="Genomic_DNA"/>
</dbReference>
<dbReference type="InterPro" id="IPR011623">
    <property type="entry name" value="7TMR_DISM_rcpt_extracell_dom1"/>
</dbReference>
<feature type="transmembrane region" description="Helical" evidence="9">
    <location>
        <begin position="243"/>
        <end position="262"/>
    </location>
</feature>
<evidence type="ECO:0000313" key="12">
    <source>
        <dbReference type="EMBL" id="RAJ90030.1"/>
    </source>
</evidence>